<gene>
    <name evidence="2" type="ORF">CRV08_07570</name>
</gene>
<keyword evidence="1" id="KW-0472">Membrane</keyword>
<dbReference type="Proteomes" id="UP000290172">
    <property type="component" value="Unassembled WGS sequence"/>
</dbReference>
<accession>A0A4Q0YIG6</accession>
<protein>
    <submittedName>
        <fullName evidence="2">Uncharacterized protein</fullName>
    </submittedName>
</protein>
<keyword evidence="1" id="KW-1133">Transmembrane helix</keyword>
<keyword evidence="1" id="KW-0812">Transmembrane</keyword>
<feature type="transmembrane region" description="Helical" evidence="1">
    <location>
        <begin position="7"/>
        <end position="40"/>
    </location>
</feature>
<name>A0A4Q0YIG6_9BACT</name>
<evidence type="ECO:0000313" key="2">
    <source>
        <dbReference type="EMBL" id="RXJ68671.1"/>
    </source>
</evidence>
<sequence length="98" mass="11310">MKFIMLILLFIMGSLIISSTLQFFPVTLQCIILAGVLFLGSIMKINVIDLPDLQFDFNTFVFVCLISPAIIDYIVGVYPHIEFFRRILVLYMIFLKII</sequence>
<feature type="transmembrane region" description="Helical" evidence="1">
    <location>
        <begin position="60"/>
        <end position="78"/>
    </location>
</feature>
<dbReference type="AlphaFoldDB" id="A0A4Q0YIG6"/>
<evidence type="ECO:0000256" key="1">
    <source>
        <dbReference type="SAM" id="Phobius"/>
    </source>
</evidence>
<dbReference type="EMBL" id="PDKJ01000005">
    <property type="protein sequence ID" value="RXJ68671.1"/>
    <property type="molecule type" value="Genomic_DNA"/>
</dbReference>
<reference evidence="2 3" key="1">
    <citation type="submission" date="2017-10" db="EMBL/GenBank/DDBJ databases">
        <title>Genomics of the genus Arcobacter.</title>
        <authorList>
            <person name="Perez-Cataluna A."/>
            <person name="Figueras M.J."/>
        </authorList>
    </citation>
    <scope>NUCLEOTIDE SEQUENCE [LARGE SCALE GENOMIC DNA]</scope>
    <source>
        <strain evidence="2 3">CECT 8993</strain>
    </source>
</reference>
<proteinExistence type="predicted"/>
<dbReference type="RefSeq" id="WP_128980704.1">
    <property type="nucleotide sequence ID" value="NZ_PDKJ01000005.1"/>
</dbReference>
<organism evidence="2 3">
    <name type="scientific">Halarcobacter ebronensis</name>
    <dbReference type="NCBI Taxonomy" id="1462615"/>
    <lineage>
        <taxon>Bacteria</taxon>
        <taxon>Pseudomonadati</taxon>
        <taxon>Campylobacterota</taxon>
        <taxon>Epsilonproteobacteria</taxon>
        <taxon>Campylobacterales</taxon>
        <taxon>Arcobacteraceae</taxon>
        <taxon>Halarcobacter</taxon>
    </lineage>
</organism>
<comment type="caution">
    <text evidence="2">The sequence shown here is derived from an EMBL/GenBank/DDBJ whole genome shotgun (WGS) entry which is preliminary data.</text>
</comment>
<evidence type="ECO:0000313" key="3">
    <source>
        <dbReference type="Proteomes" id="UP000290172"/>
    </source>
</evidence>